<gene>
    <name evidence="2" type="ORF">FRACA_120016</name>
</gene>
<protein>
    <submittedName>
        <fullName evidence="2">Uncharacterized protein</fullName>
    </submittedName>
</protein>
<feature type="region of interest" description="Disordered" evidence="1">
    <location>
        <begin position="1"/>
        <end position="42"/>
    </location>
</feature>
<organism evidence="2 3">
    <name type="scientific">Frankia canadensis</name>
    <dbReference type="NCBI Taxonomy" id="1836972"/>
    <lineage>
        <taxon>Bacteria</taxon>
        <taxon>Bacillati</taxon>
        <taxon>Actinomycetota</taxon>
        <taxon>Actinomycetes</taxon>
        <taxon>Frankiales</taxon>
        <taxon>Frankiaceae</taxon>
        <taxon>Frankia</taxon>
    </lineage>
</organism>
<dbReference type="Proteomes" id="UP000234331">
    <property type="component" value="Unassembled WGS sequence"/>
</dbReference>
<dbReference type="AlphaFoldDB" id="A0A2I2KJW2"/>
<evidence type="ECO:0000313" key="2">
    <source>
        <dbReference type="EMBL" id="SNQ45953.1"/>
    </source>
</evidence>
<accession>A0A2I2KJW2</accession>
<sequence>MPPTVRGSQPPHRAPTITRRGRPPISPAGLTTGNPDAGYNADPAPYTCNDAAFSRLHSEHSGLPAAGRAPPAATFDYCM</sequence>
<dbReference type="EMBL" id="FZMO01000024">
    <property type="protein sequence ID" value="SNQ45953.1"/>
    <property type="molecule type" value="Genomic_DNA"/>
</dbReference>
<keyword evidence="3" id="KW-1185">Reference proteome</keyword>
<evidence type="ECO:0000256" key="1">
    <source>
        <dbReference type="SAM" id="MobiDB-lite"/>
    </source>
</evidence>
<proteinExistence type="predicted"/>
<reference evidence="2 3" key="1">
    <citation type="submission" date="2017-06" db="EMBL/GenBank/DDBJ databases">
        <authorList>
            <person name="Kim H.J."/>
            <person name="Triplett B.A."/>
        </authorList>
    </citation>
    <scope>NUCLEOTIDE SEQUENCE [LARGE SCALE GENOMIC DNA]</scope>
    <source>
        <strain evidence="2">FRACA_ARgP5</strain>
    </source>
</reference>
<name>A0A2I2KJW2_9ACTN</name>
<evidence type="ECO:0000313" key="3">
    <source>
        <dbReference type="Proteomes" id="UP000234331"/>
    </source>
</evidence>